<comment type="caution">
    <text evidence="1">The sequence shown here is derived from an EMBL/GenBank/DDBJ whole genome shotgun (WGS) entry which is preliminary data.</text>
</comment>
<keyword evidence="2" id="KW-1185">Reference proteome</keyword>
<sequence>GAAAAHAGAQSSGGIGVRNLRERLAALYGAGATFDLIQLAPAGVRAEMRLPCAS</sequence>
<feature type="non-terminal residue" evidence="1">
    <location>
        <position position="1"/>
    </location>
</feature>
<evidence type="ECO:0000313" key="2">
    <source>
        <dbReference type="Proteomes" id="UP000484875"/>
    </source>
</evidence>
<organism evidence="1 2">
    <name type="scientific">Duganella vulcania</name>
    <dbReference type="NCBI Taxonomy" id="2692166"/>
    <lineage>
        <taxon>Bacteria</taxon>
        <taxon>Pseudomonadati</taxon>
        <taxon>Pseudomonadota</taxon>
        <taxon>Betaproteobacteria</taxon>
        <taxon>Burkholderiales</taxon>
        <taxon>Oxalobacteraceae</taxon>
        <taxon>Telluria group</taxon>
        <taxon>Duganella</taxon>
    </lineage>
</organism>
<accession>A0A845HGA8</accession>
<name>A0A845HGA8_9BURK</name>
<proteinExistence type="predicted"/>
<dbReference type="Proteomes" id="UP000484875">
    <property type="component" value="Unassembled WGS sequence"/>
</dbReference>
<keyword evidence="1" id="KW-0808">Transferase</keyword>
<dbReference type="AlphaFoldDB" id="A0A845HGA8"/>
<dbReference type="GO" id="GO:0016301">
    <property type="term" value="F:kinase activity"/>
    <property type="evidence" value="ECO:0007669"/>
    <property type="project" value="UniProtKB-KW"/>
</dbReference>
<reference evidence="1 2" key="1">
    <citation type="submission" date="2019-12" db="EMBL/GenBank/DDBJ databases">
        <title>Novel species isolated from a subtropical stream in China.</title>
        <authorList>
            <person name="Lu H."/>
        </authorList>
    </citation>
    <scope>NUCLEOTIDE SEQUENCE [LARGE SCALE GENOMIC DNA]</scope>
    <source>
        <strain evidence="1 2">FT107W</strain>
    </source>
</reference>
<keyword evidence="1" id="KW-0418">Kinase</keyword>
<gene>
    <name evidence="1" type="ORF">GTP81_13840</name>
</gene>
<protein>
    <submittedName>
        <fullName evidence="1">Sensor histidine kinase</fullName>
    </submittedName>
</protein>
<dbReference type="EMBL" id="WWCV01000021">
    <property type="protein sequence ID" value="MYN17840.1"/>
    <property type="molecule type" value="Genomic_DNA"/>
</dbReference>
<evidence type="ECO:0000313" key="1">
    <source>
        <dbReference type="EMBL" id="MYN17840.1"/>
    </source>
</evidence>